<feature type="domain" description="Fibronectin type-III" evidence="3">
    <location>
        <begin position="1"/>
        <end position="80"/>
    </location>
</feature>
<proteinExistence type="predicted"/>
<dbReference type="InterPro" id="IPR036116">
    <property type="entry name" value="FN3_sf"/>
</dbReference>
<dbReference type="STRING" id="37003.ENSKMAP00000015646"/>
<dbReference type="Proteomes" id="UP000264800">
    <property type="component" value="Unplaced"/>
</dbReference>
<dbReference type="PANTHER" id="PTHR46708:SF2">
    <property type="entry name" value="FIBRONECTIN TYPE-III DOMAIN-CONTAINING PROTEIN"/>
    <property type="match status" value="1"/>
</dbReference>
<protein>
    <recommendedName>
        <fullName evidence="3">Fibronectin type-III domain-containing protein</fullName>
    </recommendedName>
</protein>
<evidence type="ECO:0000313" key="5">
    <source>
        <dbReference type="Proteomes" id="UP000264800"/>
    </source>
</evidence>
<dbReference type="Ensembl" id="ENSKMAT00000015873.1">
    <property type="protein sequence ID" value="ENSKMAP00000015646.1"/>
    <property type="gene ID" value="ENSKMAG00000011703.1"/>
</dbReference>
<keyword evidence="1" id="KW-0677">Repeat</keyword>
<dbReference type="Pfam" id="PF00041">
    <property type="entry name" value="fn3"/>
    <property type="match status" value="1"/>
</dbReference>
<dbReference type="InterPro" id="IPR050991">
    <property type="entry name" value="ECM_Regulatory_Proteins"/>
</dbReference>
<dbReference type="CDD" id="cd00063">
    <property type="entry name" value="FN3"/>
    <property type="match status" value="1"/>
</dbReference>
<dbReference type="Gene3D" id="2.60.40.10">
    <property type="entry name" value="Immunoglobulins"/>
    <property type="match status" value="1"/>
</dbReference>
<evidence type="ECO:0000256" key="2">
    <source>
        <dbReference type="SAM" id="MobiDB-lite"/>
    </source>
</evidence>
<evidence type="ECO:0000313" key="4">
    <source>
        <dbReference type="Ensembl" id="ENSKMAP00000015646.1"/>
    </source>
</evidence>
<name>A0A3Q3AH45_KRYMA</name>
<feature type="region of interest" description="Disordered" evidence="2">
    <location>
        <begin position="62"/>
        <end position="84"/>
    </location>
</feature>
<dbReference type="InterPro" id="IPR013783">
    <property type="entry name" value="Ig-like_fold"/>
</dbReference>
<sequence>TITIRWDAPSVEVRNYRITYKGTSGESAQEFVIPGTQTSATITGLHPGTDYTITVYAVTARGDSPASNRPVNITHRTGTPNKPT</sequence>
<keyword evidence="5" id="KW-1185">Reference proteome</keyword>
<dbReference type="AlphaFoldDB" id="A0A3Q3AH45"/>
<dbReference type="SUPFAM" id="SSF49265">
    <property type="entry name" value="Fibronectin type III"/>
    <property type="match status" value="1"/>
</dbReference>
<reference evidence="4" key="1">
    <citation type="submission" date="2025-08" db="UniProtKB">
        <authorList>
            <consortium name="Ensembl"/>
        </authorList>
    </citation>
    <scope>IDENTIFICATION</scope>
</reference>
<dbReference type="PRINTS" id="PR00014">
    <property type="entry name" value="FNTYPEIII"/>
</dbReference>
<evidence type="ECO:0000259" key="3">
    <source>
        <dbReference type="PROSITE" id="PS50853"/>
    </source>
</evidence>
<reference evidence="4" key="2">
    <citation type="submission" date="2025-09" db="UniProtKB">
        <authorList>
            <consortium name="Ensembl"/>
        </authorList>
    </citation>
    <scope>IDENTIFICATION</scope>
</reference>
<dbReference type="GeneTree" id="ENSGT00940000178292"/>
<organism evidence="4 5">
    <name type="scientific">Kryptolebias marmoratus</name>
    <name type="common">Mangrove killifish</name>
    <name type="synonym">Rivulus marmoratus</name>
    <dbReference type="NCBI Taxonomy" id="37003"/>
    <lineage>
        <taxon>Eukaryota</taxon>
        <taxon>Metazoa</taxon>
        <taxon>Chordata</taxon>
        <taxon>Craniata</taxon>
        <taxon>Vertebrata</taxon>
        <taxon>Euteleostomi</taxon>
        <taxon>Actinopterygii</taxon>
        <taxon>Neopterygii</taxon>
        <taxon>Teleostei</taxon>
        <taxon>Neoteleostei</taxon>
        <taxon>Acanthomorphata</taxon>
        <taxon>Ovalentaria</taxon>
        <taxon>Atherinomorphae</taxon>
        <taxon>Cyprinodontiformes</taxon>
        <taxon>Rivulidae</taxon>
        <taxon>Kryptolebias</taxon>
    </lineage>
</organism>
<dbReference type="PROSITE" id="PS50853">
    <property type="entry name" value="FN3"/>
    <property type="match status" value="1"/>
</dbReference>
<accession>A0A3Q3AH45</accession>
<dbReference type="PANTHER" id="PTHR46708">
    <property type="entry name" value="TENASCIN"/>
    <property type="match status" value="1"/>
</dbReference>
<feature type="compositionally biased region" description="Polar residues" evidence="2">
    <location>
        <begin position="65"/>
        <end position="84"/>
    </location>
</feature>
<evidence type="ECO:0000256" key="1">
    <source>
        <dbReference type="ARBA" id="ARBA00022737"/>
    </source>
</evidence>
<dbReference type="InterPro" id="IPR003961">
    <property type="entry name" value="FN3_dom"/>
</dbReference>